<keyword evidence="4" id="KW-0808">Transferase</keyword>
<dbReference type="PANTHER" id="PTHR43395">
    <property type="entry name" value="SENSOR HISTIDINE KINASE CHEA"/>
    <property type="match status" value="1"/>
</dbReference>
<dbReference type="Pfam" id="PF01627">
    <property type="entry name" value="Hpt"/>
    <property type="match status" value="2"/>
</dbReference>
<feature type="non-terminal residue" evidence="4">
    <location>
        <position position="374"/>
    </location>
</feature>
<organism evidence="4 5">
    <name type="scientific">Acinetobacter baumannii</name>
    <dbReference type="NCBI Taxonomy" id="470"/>
    <lineage>
        <taxon>Bacteria</taxon>
        <taxon>Pseudomonadati</taxon>
        <taxon>Pseudomonadota</taxon>
        <taxon>Gammaproteobacteria</taxon>
        <taxon>Moraxellales</taxon>
        <taxon>Moraxellaceae</taxon>
        <taxon>Acinetobacter</taxon>
        <taxon>Acinetobacter calcoaceticus/baumannii complex</taxon>
    </lineage>
</organism>
<keyword evidence="4" id="KW-0418">Kinase</keyword>
<dbReference type="InterPro" id="IPR036641">
    <property type="entry name" value="HPT_dom_sf"/>
</dbReference>
<dbReference type="PROSITE" id="PS50894">
    <property type="entry name" value="HPT"/>
    <property type="match status" value="2"/>
</dbReference>
<gene>
    <name evidence="4" type="ORF">EA686_09365</name>
</gene>
<dbReference type="InterPro" id="IPR008207">
    <property type="entry name" value="Sig_transdc_His_kin_Hpt_dom"/>
</dbReference>
<proteinExistence type="predicted"/>
<protein>
    <submittedName>
        <fullName evidence="4">Histidine kinase</fullName>
    </submittedName>
</protein>
<evidence type="ECO:0000259" key="3">
    <source>
        <dbReference type="PROSITE" id="PS50894"/>
    </source>
</evidence>
<dbReference type="GO" id="GO:0004672">
    <property type="term" value="F:protein kinase activity"/>
    <property type="evidence" value="ECO:0007669"/>
    <property type="project" value="UniProtKB-ARBA"/>
</dbReference>
<dbReference type="SMART" id="SM00073">
    <property type="entry name" value="HPT"/>
    <property type="match status" value="2"/>
</dbReference>
<dbReference type="InterPro" id="IPR051315">
    <property type="entry name" value="Bact_Chemotaxis_CheA"/>
</dbReference>
<dbReference type="PANTHER" id="PTHR43395:SF8">
    <property type="entry name" value="HISTIDINE KINASE"/>
    <property type="match status" value="1"/>
</dbReference>
<dbReference type="AlphaFoldDB" id="A0A429MRI5"/>
<feature type="modified residue" description="Phosphohistidine" evidence="2">
    <location>
        <position position="65"/>
    </location>
</feature>
<accession>A0A429MRI5</accession>
<feature type="domain" description="HPt" evidence="3">
    <location>
        <begin position="19"/>
        <end position="129"/>
    </location>
</feature>
<dbReference type="Proteomes" id="UP000280073">
    <property type="component" value="Unassembled WGS sequence"/>
</dbReference>
<evidence type="ECO:0000313" key="5">
    <source>
        <dbReference type="Proteomes" id="UP000280073"/>
    </source>
</evidence>
<name>A0A429MRI5_ACIBA</name>
<comment type="caution">
    <text evidence="4">The sequence shown here is derived from an EMBL/GenBank/DDBJ whole genome shotgun (WGS) entry which is preliminary data.</text>
</comment>
<dbReference type="Gene3D" id="1.20.120.160">
    <property type="entry name" value="HPT domain"/>
    <property type="match status" value="2"/>
</dbReference>
<feature type="domain" description="HPt" evidence="3">
    <location>
        <begin position="193"/>
        <end position="297"/>
    </location>
</feature>
<sequence>MKEILKTLTEAMTLPEDSYSEQDAEFLEIFIEEIEEIFVDLQPLINKWMQSENIATLTEIRRHFHTLKGSGRMIGAKSSAELAWTVEDTLNRVINQSLQLTPTIQSYVQLVFKFYFLKLVDNFKQKRAHTLDFKPLILLGQQLQQQQSLEPALEELLQLSNTLTAETVTGLELDYIEQDSLAEPIIQATHTEIEINLDETLTLFMEEAEEHLATIHQFLDQELHQYDSYNALIRALHTLRGSSAMAQVETIFEASTKVEHLFKILLQEELSSHSEEILLLQEYREFVRDSLELLSRYSSSEQLEARLQQFNQSWDSYVEQHGDRTDPLMPSHGLVSQLLQLDVSELLDAELDFEKGIRNEFPDYLERLSEQADL</sequence>
<reference evidence="4 5" key="1">
    <citation type="submission" date="2018-10" db="EMBL/GenBank/DDBJ databases">
        <title>GWAS and RNA-Seq identify cryptic mechanisms of antimicrobial resistance in Acinetobacter baumannii.</title>
        <authorList>
            <person name="Sahl J.W."/>
        </authorList>
    </citation>
    <scope>NUCLEOTIDE SEQUENCE [LARGE SCALE GENOMIC DNA]</scope>
    <source>
        <strain evidence="4 5">TG28175</strain>
    </source>
</reference>
<dbReference type="SUPFAM" id="SSF47226">
    <property type="entry name" value="Histidine-containing phosphotransfer domain, HPT domain"/>
    <property type="match status" value="2"/>
</dbReference>
<dbReference type="GO" id="GO:0000160">
    <property type="term" value="P:phosphorelay signal transduction system"/>
    <property type="evidence" value="ECO:0007669"/>
    <property type="project" value="UniProtKB-KW"/>
</dbReference>
<evidence type="ECO:0000256" key="1">
    <source>
        <dbReference type="ARBA" id="ARBA00023012"/>
    </source>
</evidence>
<feature type="modified residue" description="Phosphohistidine" evidence="2">
    <location>
        <position position="237"/>
    </location>
</feature>
<evidence type="ECO:0000313" key="4">
    <source>
        <dbReference type="EMBL" id="RSR58476.1"/>
    </source>
</evidence>
<evidence type="ECO:0000256" key="2">
    <source>
        <dbReference type="PROSITE-ProRule" id="PRU00110"/>
    </source>
</evidence>
<keyword evidence="1" id="KW-0902">Two-component regulatory system</keyword>
<dbReference type="EMBL" id="RFDI01000417">
    <property type="protein sequence ID" value="RSR58476.1"/>
    <property type="molecule type" value="Genomic_DNA"/>
</dbReference>
<keyword evidence="2" id="KW-0597">Phosphoprotein</keyword>